<dbReference type="EMBL" id="LGFD01000078">
    <property type="protein sequence ID" value="KUK16696.1"/>
    <property type="molecule type" value="Genomic_DNA"/>
</dbReference>
<dbReference type="AlphaFoldDB" id="A0A101EJW5"/>
<accession>A0A101EJW5</accession>
<protein>
    <submittedName>
        <fullName evidence="1">p12-7p</fullName>
    </submittedName>
</protein>
<feature type="non-terminal residue" evidence="1">
    <location>
        <position position="1"/>
    </location>
</feature>
<dbReference type="Proteomes" id="UP000053911">
    <property type="component" value="Unassembled WGS sequence"/>
</dbReference>
<evidence type="ECO:0000313" key="1">
    <source>
        <dbReference type="EMBL" id="KUK16696.1"/>
    </source>
</evidence>
<gene>
    <name evidence="1" type="ORF">XD54_2021</name>
</gene>
<proteinExistence type="predicted"/>
<comment type="caution">
    <text evidence="1">The sequence shown here is derived from an EMBL/GenBank/DDBJ whole genome shotgun (WGS) entry which is preliminary data.</text>
</comment>
<organism evidence="1 2">
    <name type="scientific">Thermococcus sibiricus</name>
    <dbReference type="NCBI Taxonomy" id="172049"/>
    <lineage>
        <taxon>Archaea</taxon>
        <taxon>Methanobacteriati</taxon>
        <taxon>Methanobacteriota</taxon>
        <taxon>Thermococci</taxon>
        <taxon>Thermococcales</taxon>
        <taxon>Thermococcaceae</taxon>
        <taxon>Thermococcus</taxon>
    </lineage>
</organism>
<evidence type="ECO:0000313" key="2">
    <source>
        <dbReference type="Proteomes" id="UP000053911"/>
    </source>
</evidence>
<name>A0A101EJW5_9EURY</name>
<dbReference type="PATRIC" id="fig|172049.5.peg.290"/>
<sequence length="54" mass="6613">FHVYKSQYTIVLKILRKLNMIYKKEGAYYTSKTFGENLERIGRLWLEWRAELVD</sequence>
<reference evidence="2" key="1">
    <citation type="journal article" date="2015" name="MBio">
        <title>Genome-Resolved Metagenomic Analysis Reveals Roles for Candidate Phyla and Other Microbial Community Members in Biogeochemical Transformations in Oil Reservoirs.</title>
        <authorList>
            <person name="Hu P."/>
            <person name="Tom L."/>
            <person name="Singh A."/>
            <person name="Thomas B.C."/>
            <person name="Baker B.J."/>
            <person name="Piceno Y.M."/>
            <person name="Andersen G.L."/>
            <person name="Banfield J.F."/>
        </authorList>
    </citation>
    <scope>NUCLEOTIDE SEQUENCE [LARGE SCALE GENOMIC DNA]</scope>
</reference>